<keyword evidence="4" id="KW-0647">Proteasome</keyword>
<dbReference type="Pfam" id="PF23731">
    <property type="entry name" value="ARM_ECM29_C"/>
    <property type="match status" value="1"/>
</dbReference>
<protein>
    <recommendedName>
        <fullName evidence="9">TATA-binding protein interacting (TIP20) domain-containing protein</fullName>
    </recommendedName>
</protein>
<dbReference type="Pfam" id="PF24492">
    <property type="entry name" value="HEAT_ECM29"/>
    <property type="match status" value="1"/>
</dbReference>
<dbReference type="OrthoDB" id="16066at2759"/>
<accession>A0A2P7YM85</accession>
<gene>
    <name evidence="7" type="ORF">C7M61_003514</name>
</gene>
<dbReference type="GO" id="GO:0000502">
    <property type="term" value="C:proteasome complex"/>
    <property type="evidence" value="ECO:0007669"/>
    <property type="project" value="UniProtKB-KW"/>
</dbReference>
<evidence type="ECO:0008006" key="9">
    <source>
        <dbReference type="Google" id="ProtNLM"/>
    </source>
</evidence>
<evidence type="ECO:0000259" key="5">
    <source>
        <dbReference type="Pfam" id="PF13001"/>
    </source>
</evidence>
<evidence type="ECO:0000259" key="6">
    <source>
        <dbReference type="Pfam" id="PF24492"/>
    </source>
</evidence>
<dbReference type="GO" id="GO:0036503">
    <property type="term" value="P:ERAD pathway"/>
    <property type="evidence" value="ECO:0007669"/>
    <property type="project" value="TreeGrafter"/>
</dbReference>
<dbReference type="PANTHER" id="PTHR23346">
    <property type="entry name" value="TRANSLATIONAL ACTIVATOR GCN1-RELATED"/>
    <property type="match status" value="1"/>
</dbReference>
<comment type="subcellular location">
    <subcellularLocation>
        <location evidence="1">Cytoplasm</location>
    </subcellularLocation>
</comment>
<evidence type="ECO:0000256" key="2">
    <source>
        <dbReference type="ARBA" id="ARBA00022490"/>
    </source>
</evidence>
<evidence type="ECO:0000256" key="4">
    <source>
        <dbReference type="ARBA" id="ARBA00022942"/>
    </source>
</evidence>
<reference evidence="7 8" key="1">
    <citation type="submission" date="2018-03" db="EMBL/GenBank/DDBJ databases">
        <title>Candida pseudohaemulonii genome assembly and annotation.</title>
        <authorList>
            <person name="Munoz J.F."/>
            <person name="Gade L.G."/>
            <person name="Chow N.A."/>
            <person name="Litvintseva A.P."/>
            <person name="Loparev V.N."/>
            <person name="Cuomo C.A."/>
        </authorList>
    </citation>
    <scope>NUCLEOTIDE SEQUENCE [LARGE SCALE GENOMIC DNA]</scope>
    <source>
        <strain evidence="7 8">B12108</strain>
    </source>
</reference>
<keyword evidence="8" id="KW-1185">Reference proteome</keyword>
<proteinExistence type="predicted"/>
<dbReference type="InterPro" id="IPR024372">
    <property type="entry name" value="Ecm29_N"/>
</dbReference>
<organism evidence="7 8">
    <name type="scientific">Candidozyma pseudohaemuli</name>
    <dbReference type="NCBI Taxonomy" id="418784"/>
    <lineage>
        <taxon>Eukaryota</taxon>
        <taxon>Fungi</taxon>
        <taxon>Dikarya</taxon>
        <taxon>Ascomycota</taxon>
        <taxon>Saccharomycotina</taxon>
        <taxon>Pichiomycetes</taxon>
        <taxon>Metschnikowiaceae</taxon>
        <taxon>Candidozyma</taxon>
    </lineage>
</organism>
<dbReference type="GO" id="GO:0060090">
    <property type="term" value="F:molecular adaptor activity"/>
    <property type="evidence" value="ECO:0007669"/>
    <property type="project" value="EnsemblFungi"/>
</dbReference>
<dbReference type="GO" id="GO:0005737">
    <property type="term" value="C:cytoplasm"/>
    <property type="evidence" value="ECO:0007669"/>
    <property type="project" value="UniProtKB-SubCell"/>
</dbReference>
<dbReference type="SUPFAM" id="SSF48371">
    <property type="entry name" value="ARM repeat"/>
    <property type="match status" value="2"/>
</dbReference>
<dbReference type="GeneID" id="36566902"/>
<evidence type="ECO:0000256" key="1">
    <source>
        <dbReference type="ARBA" id="ARBA00004496"/>
    </source>
</evidence>
<comment type="caution">
    <text evidence="7">The sequence shown here is derived from an EMBL/GenBank/DDBJ whole genome shotgun (WGS) entry which is preliminary data.</text>
</comment>
<dbReference type="Proteomes" id="UP000241107">
    <property type="component" value="Unassembled WGS sequence"/>
</dbReference>
<dbReference type="VEuPathDB" id="FungiDB:C7M61_003514"/>
<dbReference type="Pfam" id="PF13001">
    <property type="entry name" value="ECM29_N"/>
    <property type="match status" value="1"/>
</dbReference>
<sequence length="1835" mass="204931">MAEQELDLVNKVDLRLALAETDEALEKAANLYIPPLLLKLASNHGSVRQAVFKIIQNVFPRITAARELKLPVEALLQQIQEPKIPQGSDPSQVRLYSLLFLLKGIERLSLEEKHQLATKLLVGYHTYPPAVGSRIFAALMKCLENYKAPARDSEEFEKRRAELGFDTRPEDERAFARTAAKFFLLLPNANAPIQTPGMSVQDLASFTKDAGVSYKSLGEIQLAKLRLLEFLSAGFDESLLVLPLLIASADSLSSINNRAEIWFKKLPIDLEDKYVVDDLVVLFLGKTDPVTPPVAPTLQDKILSLLCKSEIAMTHERTKELSEAALNSEYSRLRQTGVAFIRKVTKSASDASPSGSTLSQDEFNSSILTRLKEGIMSEGWPEMDTSQISNYRAAVGLRLLQYEAIGDILRHSPSLWNTDLTYIRFLFDSLEGESIELRPVVQEVLSGIEPHLLKLSTDCKRELKPLLRKYLEFSNSSTNLGSCRYLAMKFSNSAFPFQDAEARYLCFLGTAKSNNPETIEEANKGLHPYYFNLLQESNKFNLQTSSIDFLSANTGVRFPDFRELVDVLKTGISQAEEDSVLFQALGTAVRFILRSLVMEVIEDKTTVIVVDEDWDARVDKALEIDEQVKSLMAGGISDAKNKHSIFDFYGIVFDALYNLHFGGAYHVGDTGFSTVLALLVSLSSPEVIAELKPFIPKLLSLIEDKVLADKSLREICKTLGVIVTNKDVIDKDLEIILNKLTDPEHNNNASKLTGRILAPAYIISRIVLAGRHSVLSSEGVRAFVTILRESIKESRYYDTVLEALSQLSIFGVLGPELVFYDTIKEDLKALQEPIEVKAKTCHELSVLTLLKLQLANPSTYEAKDEADFNAIETIIYNTHTSKQLDYTLASGEAFSILAGGWKSKILQQELDVQGASISHIPLSTGRLPVILKHVLQACANTKPALRRAGCIWLLSLVQYLGDEIEIRENASRIHVAFMRFLADRDELVQELASRGLSIIYELGDADLKETLVKGLFKSFTDSDTTNSLTAGTVDLETQLFDPDVLKTHDGSVSTYKDVLNLAQDVGDPGLVYKFMSLAKSNALWSSRRGMAFGLGSIMAKSSLDEMLLSNKNLSNRLIPKLYRYRFDPNVAVSKSMNDIWTALIKDGPKTIADNFEVILNEILRTMGNKEWRVRQASAAALGNLLQTQPLEQYESRLEEIWSMSFRAMDDIKESVRKEGTQLCRMLARTLTRLADVSTGNVTVAKATEVLNYLIPFFLGTKGLQSDAEDVREFALETVLKLCKVGGKAVKPHVPKLLETFIELMSTLEPEVVNYLMLNAEKYNLRTSDVDAKRLQSLSHSPMMDAIGKILAITDEELMPQIINSIRKSVKKSVGLPSKVCGSRVIVNLITKNYIIAKPFGDKLLEICISQLNDRNSTVASSYAAAAGYASKIASLDAVLKYSELIAKTYLEAEDETPRSLAAIASESVSRYSGLDRFEAVASAFLPLVYIGKHDESEAVQQIFEREWIESSGGRSATKLYFDEILRISESYGKLNNYYIRQVIARSIADVCKTVEIDSDKQLKKLFDLLLESCKGKSWSGKELVFDALVDFAILKSSYVRKQESLLEEISKTVQVEGKRRNKAYQVKAIFSVGKFIYEFPEDIEIVETYIDVMGDVLTEDYQDEIEMAELLPDKKTNKAQEAIIVEEFNLNLLKNVFASISPKQLHKDLLQFALESSAKFKNSDLEQSWRTCTGYNENFKTLLEGLLAEKTSLSSAELDMIAKAFKTLFDFGDKGLLEKNVIMLARNATTFFKVFDQNGASNEAAFVVDKLKAMLNDRVSTITENELKSAIQTYQ</sequence>
<dbReference type="STRING" id="418784.A0A2P7YM85"/>
<dbReference type="RefSeq" id="XP_024712938.1">
    <property type="nucleotide sequence ID" value="XM_024858851.1"/>
</dbReference>
<dbReference type="InterPro" id="IPR055443">
    <property type="entry name" value="HEAT_ECM29"/>
</dbReference>
<dbReference type="Gene3D" id="1.25.10.10">
    <property type="entry name" value="Leucine-rich Repeat Variant"/>
    <property type="match status" value="2"/>
</dbReference>
<dbReference type="InterPro" id="IPR016024">
    <property type="entry name" value="ARM-type_fold"/>
</dbReference>
<dbReference type="GO" id="GO:0005634">
    <property type="term" value="C:nucleus"/>
    <property type="evidence" value="ECO:0007669"/>
    <property type="project" value="EnsemblFungi"/>
</dbReference>
<dbReference type="GO" id="GO:0043248">
    <property type="term" value="P:proteasome assembly"/>
    <property type="evidence" value="ECO:0007669"/>
    <property type="project" value="EnsemblFungi"/>
</dbReference>
<dbReference type="GO" id="GO:0042030">
    <property type="term" value="F:ATPase inhibitor activity"/>
    <property type="evidence" value="ECO:0007669"/>
    <property type="project" value="EnsemblFungi"/>
</dbReference>
<evidence type="ECO:0000256" key="3">
    <source>
        <dbReference type="ARBA" id="ARBA00022737"/>
    </source>
</evidence>
<dbReference type="PANTHER" id="PTHR23346:SF19">
    <property type="entry name" value="PROTEASOME ADAPTER AND SCAFFOLD PROTEIN ECM29"/>
    <property type="match status" value="1"/>
</dbReference>
<dbReference type="InterPro" id="IPR011989">
    <property type="entry name" value="ARM-like"/>
</dbReference>
<feature type="domain" description="Proteasome component Ecm29 N-terminal" evidence="5">
    <location>
        <begin position="9"/>
        <end position="509"/>
    </location>
</feature>
<evidence type="ECO:0000313" key="7">
    <source>
        <dbReference type="EMBL" id="PSK37087.1"/>
    </source>
</evidence>
<evidence type="ECO:0000313" key="8">
    <source>
        <dbReference type="Proteomes" id="UP000241107"/>
    </source>
</evidence>
<name>A0A2P7YM85_9ASCO</name>
<keyword evidence="3" id="KW-0677">Repeat</keyword>
<dbReference type="EMBL" id="PYFQ01000009">
    <property type="protein sequence ID" value="PSK37087.1"/>
    <property type="molecule type" value="Genomic_DNA"/>
</dbReference>
<keyword evidence="2" id="KW-0963">Cytoplasm</keyword>
<feature type="domain" description="Proteasome adapter and scaffold protein ECM29 HEAT-repeat" evidence="6">
    <location>
        <begin position="1290"/>
        <end position="1450"/>
    </location>
</feature>